<feature type="transmembrane region" description="Helical" evidence="11">
    <location>
        <begin position="1106"/>
        <end position="1126"/>
    </location>
</feature>
<feature type="transmembrane region" description="Helical" evidence="11">
    <location>
        <begin position="263"/>
        <end position="283"/>
    </location>
</feature>
<keyword evidence="9 11" id="KW-0472">Membrane</keyword>
<accession>A0AA38S6N6</accession>
<organism evidence="13 14">
    <name type="scientific">Pleurostoma richardsiae</name>
    <dbReference type="NCBI Taxonomy" id="41990"/>
    <lineage>
        <taxon>Eukaryota</taxon>
        <taxon>Fungi</taxon>
        <taxon>Dikarya</taxon>
        <taxon>Ascomycota</taxon>
        <taxon>Pezizomycotina</taxon>
        <taxon>Sordariomycetes</taxon>
        <taxon>Sordariomycetidae</taxon>
        <taxon>Calosphaeriales</taxon>
        <taxon>Pleurostomataceae</taxon>
        <taxon>Pleurostoma</taxon>
    </lineage>
</organism>
<dbReference type="PRINTS" id="PR00119">
    <property type="entry name" value="CATATPASE"/>
</dbReference>
<dbReference type="SUPFAM" id="SSF81665">
    <property type="entry name" value="Calcium ATPase, transmembrane domain M"/>
    <property type="match status" value="1"/>
</dbReference>
<dbReference type="InterPro" id="IPR008250">
    <property type="entry name" value="ATPase_P-typ_transduc_dom_A_sf"/>
</dbReference>
<dbReference type="PANTHER" id="PTHR24093:SF369">
    <property type="entry name" value="CALCIUM-TRANSPORTING ATPASE"/>
    <property type="match status" value="1"/>
</dbReference>
<feature type="transmembrane region" description="Helical" evidence="11">
    <location>
        <begin position="470"/>
        <end position="497"/>
    </location>
</feature>
<dbReference type="SUPFAM" id="SSF56784">
    <property type="entry name" value="HAD-like"/>
    <property type="match status" value="1"/>
</dbReference>
<dbReference type="InterPro" id="IPR036412">
    <property type="entry name" value="HAD-like_sf"/>
</dbReference>
<dbReference type="SFLD" id="SFLDS00003">
    <property type="entry name" value="Haloacid_Dehalogenase"/>
    <property type="match status" value="1"/>
</dbReference>
<dbReference type="InterPro" id="IPR023214">
    <property type="entry name" value="HAD_sf"/>
</dbReference>
<keyword evidence="4" id="KW-0547">Nucleotide-binding</keyword>
<dbReference type="SFLD" id="SFLDF00027">
    <property type="entry name" value="p-type_atpase"/>
    <property type="match status" value="1"/>
</dbReference>
<feature type="compositionally biased region" description="Polar residues" evidence="10">
    <location>
        <begin position="157"/>
        <end position="178"/>
    </location>
</feature>
<feature type="domain" description="Cation-transporting P-type ATPase N-terminal" evidence="12">
    <location>
        <begin position="120"/>
        <end position="247"/>
    </location>
</feature>
<protein>
    <submittedName>
        <fullName evidence="13">Calcium-transporting ATPase</fullName>
    </submittedName>
</protein>
<dbReference type="Pfam" id="PF13246">
    <property type="entry name" value="Cation_ATPase"/>
    <property type="match status" value="1"/>
</dbReference>
<keyword evidence="5" id="KW-0067">ATP-binding</keyword>
<evidence type="ECO:0000259" key="12">
    <source>
        <dbReference type="SMART" id="SM00831"/>
    </source>
</evidence>
<dbReference type="InterPro" id="IPR023299">
    <property type="entry name" value="ATPase_P-typ_cyto_dom_N"/>
</dbReference>
<dbReference type="InterPro" id="IPR001757">
    <property type="entry name" value="P_typ_ATPase"/>
</dbReference>
<evidence type="ECO:0000256" key="10">
    <source>
        <dbReference type="SAM" id="MobiDB-lite"/>
    </source>
</evidence>
<evidence type="ECO:0000256" key="6">
    <source>
        <dbReference type="ARBA" id="ARBA00022842"/>
    </source>
</evidence>
<feature type="transmembrane region" description="Helical" evidence="11">
    <location>
        <begin position="1073"/>
        <end position="1094"/>
    </location>
</feature>
<dbReference type="GO" id="GO:0005388">
    <property type="term" value="F:P-type calcium transporter activity"/>
    <property type="evidence" value="ECO:0007669"/>
    <property type="project" value="TreeGrafter"/>
</dbReference>
<comment type="subcellular location">
    <subcellularLocation>
        <location evidence="1">Endomembrane system</location>
        <topology evidence="1">Multi-pass membrane protein</topology>
    </subcellularLocation>
</comment>
<dbReference type="Pfam" id="PF00122">
    <property type="entry name" value="E1-E2_ATPase"/>
    <property type="match status" value="1"/>
</dbReference>
<dbReference type="SUPFAM" id="SSF81653">
    <property type="entry name" value="Calcium ATPase, transduction domain A"/>
    <property type="match status" value="1"/>
</dbReference>
<dbReference type="PANTHER" id="PTHR24093">
    <property type="entry name" value="CATION TRANSPORTING ATPASE"/>
    <property type="match status" value="1"/>
</dbReference>
<keyword evidence="3" id="KW-0479">Metal-binding</keyword>
<dbReference type="FunFam" id="2.70.150.10:FF:000028">
    <property type="entry name" value="Calcium-transporting ATPase"/>
    <property type="match status" value="1"/>
</dbReference>
<dbReference type="GO" id="GO:0005524">
    <property type="term" value="F:ATP binding"/>
    <property type="evidence" value="ECO:0007669"/>
    <property type="project" value="UniProtKB-KW"/>
</dbReference>
<feature type="region of interest" description="Disordered" evidence="10">
    <location>
        <begin position="24"/>
        <end position="72"/>
    </location>
</feature>
<keyword evidence="7" id="KW-1278">Translocase</keyword>
<dbReference type="GO" id="GO:0012505">
    <property type="term" value="C:endomembrane system"/>
    <property type="evidence" value="ECO:0007669"/>
    <property type="project" value="UniProtKB-SubCell"/>
</dbReference>
<evidence type="ECO:0000256" key="8">
    <source>
        <dbReference type="ARBA" id="ARBA00022989"/>
    </source>
</evidence>
<dbReference type="GO" id="GO:0006874">
    <property type="term" value="P:intracellular calcium ion homeostasis"/>
    <property type="evidence" value="ECO:0007669"/>
    <property type="project" value="TreeGrafter"/>
</dbReference>
<keyword evidence="2 11" id="KW-0812">Transmembrane</keyword>
<feature type="region of interest" description="Disordered" evidence="10">
    <location>
        <begin position="156"/>
        <end position="210"/>
    </location>
</feature>
<dbReference type="InterPro" id="IPR023298">
    <property type="entry name" value="ATPase_P-typ_TM_dom_sf"/>
</dbReference>
<dbReference type="SUPFAM" id="SSF81660">
    <property type="entry name" value="Metal cation-transporting ATPase, ATP-binding domain N"/>
    <property type="match status" value="1"/>
</dbReference>
<dbReference type="InterPro" id="IPR044492">
    <property type="entry name" value="P_typ_ATPase_HD_dom"/>
</dbReference>
<keyword evidence="14" id="KW-1185">Reference proteome</keyword>
<evidence type="ECO:0000256" key="11">
    <source>
        <dbReference type="SAM" id="Phobius"/>
    </source>
</evidence>
<dbReference type="Proteomes" id="UP001174694">
    <property type="component" value="Unassembled WGS sequence"/>
</dbReference>
<dbReference type="Pfam" id="PF00689">
    <property type="entry name" value="Cation_ATPase_C"/>
    <property type="match status" value="1"/>
</dbReference>
<evidence type="ECO:0000256" key="5">
    <source>
        <dbReference type="ARBA" id="ARBA00022840"/>
    </source>
</evidence>
<evidence type="ECO:0000256" key="9">
    <source>
        <dbReference type="ARBA" id="ARBA00023136"/>
    </source>
</evidence>
<keyword evidence="6" id="KW-0460">Magnesium</keyword>
<dbReference type="InterPro" id="IPR006068">
    <property type="entry name" value="ATPase_P-typ_cation-transptr_C"/>
</dbReference>
<evidence type="ECO:0000256" key="1">
    <source>
        <dbReference type="ARBA" id="ARBA00004127"/>
    </source>
</evidence>
<evidence type="ECO:0000313" key="13">
    <source>
        <dbReference type="EMBL" id="KAJ9150335.1"/>
    </source>
</evidence>
<dbReference type="GO" id="GO:0046872">
    <property type="term" value="F:metal ion binding"/>
    <property type="evidence" value="ECO:0007669"/>
    <property type="project" value="UniProtKB-KW"/>
</dbReference>
<dbReference type="NCBIfam" id="TIGR01494">
    <property type="entry name" value="ATPase_P-type"/>
    <property type="match status" value="2"/>
</dbReference>
<sequence>MDPSPEPGREDGYVLQSRIITANTSTYAGMMDEVASSPDLPTAERARPRESEPAQPEASTVQRTPALPPADDADVRLTGAAAAARGPPRHRDGPPDNPFAFSPNQLHWLLDGRTASKLRAVGGLPGLCAGLRTDPHAGVSIDEAELDGVVTLDEALNASQPTRRPDSSNVSHRSSTPEAASVAAVLRNNEPRGNHSEPHSDRRRVFGRNIPPKPKQKSFLALVWLAFNDKLMFLLSASAVVSMLLGVSQIAVGGSEKTSYTGWVESATIIGAIIVTITATAANDYHKNYRFQKLNRIKEERFVTAIRSGKNCKISVFDIMVGDILRVEAGEVLPADGVLVEAFKMLCDESHLSGESGMVRKVPAGQYHADSLGDPFLFSGTVVFQGIGTYLVTAVGTNSTSGRIAVALGNDVEETPLQQRLGRLAKHIIIIGSVVGVVYFVVLFIRWLVHITASETSSDARKKGESFLDIFMLAVTVVIIGVPEGLSLAGAGALAFATMRMLRDHNLVRLLRSCEIMGNATTICSDKTGTLTCNEMKVVAGVIGCDDYFGPESTSPRRRANDERPAKDALTPANQITAELARDVRSLLRASITLNSVAFEEEQASPNPFVGSGTETALLEFARAYLAMGPLAEERSNSTIVDFVPFDPDRKYTATVIKTGNRYRLLVKGAAEIIMENCIGTLVNIRKNWNPREELLATELGDEKREELIAMTNAFARRLLRPIAMAYRDLDSWPPIAALGSSEDRNDIHANVDQVSRHQMTFVAMFAIHDPLRPGVSDSIRQCQEAGVFVRMLTGDNLATAEAIALETGIYTPGGIAMDGQTFRRLTPEQLDVVAPRLQVLARSNADDKARLVLSLKRLGETVAVTGDGTNDAFALKAADVGFSMGVSGTEVAKEASSIVLMDDNFASIVKALGWGRTVTDAVKKFCQFQFTLNITAAIITILSTLIHNGNASIFDVIQLLWLNLVMDILAGLAFSTDFPAPSLLQRRPEPRNTPLINVTMWKMIIGQSVYQLAVVFTLYYAGRRIFWGNVSHEQNQTAVFNAYMFIQLFNQVNCRRVDNGLNIFEGIFENPYFLGIQALTFLGQVLIIFKGGNAFDTGPLTGAQWGWSVVFGILVLPIGAAIRLIPDQWVAGAGRLLATLLMPLKRLACRCRWRAKRNKRRESRRQKQKQVQPVGIDGLAVPEPVHSRPRWGIPPFSSIRQKSSMKRQDVALQEMGGASGTSPEHLMATGAIAADKGLDLFAAVEALRQGSLADGVPGLAIHPDTAKDDPILVVPMTPAKPGRVPPSQDPEVMQYMGVRRRNLENVHT</sequence>
<dbReference type="GO" id="GO:0016887">
    <property type="term" value="F:ATP hydrolysis activity"/>
    <property type="evidence" value="ECO:0007669"/>
    <property type="project" value="InterPro"/>
</dbReference>
<evidence type="ECO:0000256" key="7">
    <source>
        <dbReference type="ARBA" id="ARBA00022967"/>
    </source>
</evidence>
<keyword evidence="8 11" id="KW-1133">Transmembrane helix</keyword>
<feature type="compositionally biased region" description="Basic and acidic residues" evidence="10">
    <location>
        <begin position="189"/>
        <end position="204"/>
    </location>
</feature>
<dbReference type="Gene3D" id="2.70.150.10">
    <property type="entry name" value="Calcium-transporting ATPase, cytoplasmic transduction domain A"/>
    <property type="match status" value="1"/>
</dbReference>
<dbReference type="Gene3D" id="1.20.1110.10">
    <property type="entry name" value="Calcium-transporting ATPase, transmembrane domain"/>
    <property type="match status" value="1"/>
</dbReference>
<dbReference type="GO" id="GO:0005886">
    <property type="term" value="C:plasma membrane"/>
    <property type="evidence" value="ECO:0007669"/>
    <property type="project" value="TreeGrafter"/>
</dbReference>
<feature type="transmembrane region" description="Helical" evidence="11">
    <location>
        <begin position="1002"/>
        <end position="1022"/>
    </location>
</feature>
<dbReference type="PROSITE" id="PS00154">
    <property type="entry name" value="ATPASE_E1_E2"/>
    <property type="match status" value="1"/>
</dbReference>
<dbReference type="EMBL" id="JANBVO010000008">
    <property type="protein sequence ID" value="KAJ9150335.1"/>
    <property type="molecule type" value="Genomic_DNA"/>
</dbReference>
<dbReference type="InterPro" id="IPR004014">
    <property type="entry name" value="ATPase_P-typ_cation-transptr_N"/>
</dbReference>
<dbReference type="Gene3D" id="3.40.50.1000">
    <property type="entry name" value="HAD superfamily/HAD-like"/>
    <property type="match status" value="1"/>
</dbReference>
<dbReference type="SMART" id="SM00831">
    <property type="entry name" value="Cation_ATPase_N"/>
    <property type="match status" value="1"/>
</dbReference>
<dbReference type="Gene3D" id="3.40.1110.10">
    <property type="entry name" value="Calcium-transporting ATPase, cytoplasmic domain N"/>
    <property type="match status" value="1"/>
</dbReference>
<feature type="compositionally biased region" description="Basic and acidic residues" evidence="10">
    <location>
        <begin position="42"/>
        <end position="52"/>
    </location>
</feature>
<evidence type="ECO:0000256" key="3">
    <source>
        <dbReference type="ARBA" id="ARBA00022723"/>
    </source>
</evidence>
<evidence type="ECO:0000313" key="14">
    <source>
        <dbReference type="Proteomes" id="UP001174694"/>
    </source>
</evidence>
<name>A0AA38S6N6_9PEZI</name>
<dbReference type="SFLD" id="SFLDG00002">
    <property type="entry name" value="C1.7:_P-type_atpase_like"/>
    <property type="match status" value="1"/>
</dbReference>
<feature type="region of interest" description="Disordered" evidence="10">
    <location>
        <begin position="81"/>
        <end position="100"/>
    </location>
</feature>
<evidence type="ECO:0000256" key="4">
    <source>
        <dbReference type="ARBA" id="ARBA00022741"/>
    </source>
</evidence>
<comment type="caution">
    <text evidence="13">The sequence shown here is derived from an EMBL/GenBank/DDBJ whole genome shotgun (WGS) entry which is preliminary data.</text>
</comment>
<dbReference type="InterPro" id="IPR059000">
    <property type="entry name" value="ATPase_P-type_domA"/>
</dbReference>
<evidence type="ECO:0000256" key="2">
    <source>
        <dbReference type="ARBA" id="ARBA00022692"/>
    </source>
</evidence>
<dbReference type="Pfam" id="PF00690">
    <property type="entry name" value="Cation_ATPase_N"/>
    <property type="match status" value="1"/>
</dbReference>
<feature type="transmembrane region" description="Helical" evidence="11">
    <location>
        <begin position="931"/>
        <end position="948"/>
    </location>
</feature>
<feature type="transmembrane region" description="Helical" evidence="11">
    <location>
        <begin position="231"/>
        <end position="251"/>
    </location>
</feature>
<gene>
    <name evidence="13" type="ORF">NKR23_g3748</name>
</gene>
<proteinExistence type="predicted"/>
<dbReference type="InterPro" id="IPR018303">
    <property type="entry name" value="ATPase_P-typ_P_site"/>
</dbReference>
<feature type="transmembrane region" description="Helical" evidence="11">
    <location>
        <begin position="428"/>
        <end position="450"/>
    </location>
</feature>
<reference evidence="13" key="1">
    <citation type="submission" date="2022-07" db="EMBL/GenBank/DDBJ databases">
        <title>Fungi with potential for degradation of polypropylene.</title>
        <authorList>
            <person name="Gostincar C."/>
        </authorList>
    </citation>
    <scope>NUCLEOTIDE SEQUENCE</scope>
    <source>
        <strain evidence="13">EXF-13308</strain>
    </source>
</reference>